<gene>
    <name evidence="13" type="ORF">NG792_03205</name>
</gene>
<dbReference type="Proteomes" id="UP001525961">
    <property type="component" value="Unassembled WGS sequence"/>
</dbReference>
<dbReference type="PROSITE" id="PS50835">
    <property type="entry name" value="IG_LIKE"/>
    <property type="match status" value="1"/>
</dbReference>
<dbReference type="PANTHER" id="PTHR24363">
    <property type="entry name" value="SERINE/THREONINE PROTEIN KINASE"/>
    <property type="match status" value="1"/>
</dbReference>
<dbReference type="EC" id="2.7.11.1" evidence="1"/>
<keyword evidence="14" id="KW-1185">Reference proteome</keyword>
<keyword evidence="10" id="KW-0472">Membrane</keyword>
<dbReference type="PANTHER" id="PTHR24363:SF0">
    <property type="entry name" value="SERINE_THREONINE KINASE LIKE DOMAIN CONTAINING 1"/>
    <property type="match status" value="1"/>
</dbReference>
<evidence type="ECO:0000256" key="4">
    <source>
        <dbReference type="ARBA" id="ARBA00022741"/>
    </source>
</evidence>
<dbReference type="Pfam" id="PF00069">
    <property type="entry name" value="Pkinase"/>
    <property type="match status" value="1"/>
</dbReference>
<feature type="transmembrane region" description="Helical" evidence="10">
    <location>
        <begin position="531"/>
        <end position="549"/>
    </location>
</feature>
<feature type="domain" description="Protein kinase" evidence="11">
    <location>
        <begin position="37"/>
        <end position="304"/>
    </location>
</feature>
<dbReference type="CDD" id="cd14014">
    <property type="entry name" value="STKc_PknB_like"/>
    <property type="match status" value="1"/>
</dbReference>
<dbReference type="RefSeq" id="WP_261234493.1">
    <property type="nucleotide sequence ID" value="NZ_JAMXFA010000003.1"/>
</dbReference>
<evidence type="ECO:0000256" key="9">
    <source>
        <dbReference type="PROSITE-ProRule" id="PRU10141"/>
    </source>
</evidence>
<evidence type="ECO:0000256" key="8">
    <source>
        <dbReference type="ARBA" id="ARBA00048679"/>
    </source>
</evidence>
<dbReference type="Gene3D" id="1.10.510.10">
    <property type="entry name" value="Transferase(Phosphotransferase) domain 1"/>
    <property type="match status" value="1"/>
</dbReference>
<comment type="caution">
    <text evidence="13">The sequence shown here is derived from an EMBL/GenBank/DDBJ whole genome shotgun (WGS) entry which is preliminary data.</text>
</comment>
<evidence type="ECO:0000313" key="13">
    <source>
        <dbReference type="EMBL" id="MCT7976734.1"/>
    </source>
</evidence>
<evidence type="ECO:0000256" key="7">
    <source>
        <dbReference type="ARBA" id="ARBA00047899"/>
    </source>
</evidence>
<dbReference type="PROSITE" id="PS00108">
    <property type="entry name" value="PROTEIN_KINASE_ST"/>
    <property type="match status" value="1"/>
</dbReference>
<keyword evidence="3" id="KW-0808">Transferase</keyword>
<evidence type="ECO:0000259" key="12">
    <source>
        <dbReference type="PROSITE" id="PS50835"/>
    </source>
</evidence>
<evidence type="ECO:0000256" key="5">
    <source>
        <dbReference type="ARBA" id="ARBA00022777"/>
    </source>
</evidence>
<dbReference type="PROSITE" id="PS00107">
    <property type="entry name" value="PROTEIN_KINASE_ATP"/>
    <property type="match status" value="1"/>
</dbReference>
<dbReference type="SUPFAM" id="SSF56112">
    <property type="entry name" value="Protein kinase-like (PK-like)"/>
    <property type="match status" value="1"/>
</dbReference>
<keyword evidence="4 9" id="KW-0547">Nucleotide-binding</keyword>
<keyword evidence="10" id="KW-1133">Transmembrane helix</keyword>
<name>A0ABT2N224_9CYAN</name>
<evidence type="ECO:0000256" key="2">
    <source>
        <dbReference type="ARBA" id="ARBA00022527"/>
    </source>
</evidence>
<keyword evidence="5 13" id="KW-0418">Kinase</keyword>
<evidence type="ECO:0000256" key="6">
    <source>
        <dbReference type="ARBA" id="ARBA00022840"/>
    </source>
</evidence>
<dbReference type="InterPro" id="IPR008271">
    <property type="entry name" value="Ser/Thr_kinase_AS"/>
</dbReference>
<organism evidence="13 14">
    <name type="scientific">Laspinema olomoucense D3b</name>
    <dbReference type="NCBI Taxonomy" id="2953688"/>
    <lineage>
        <taxon>Bacteria</taxon>
        <taxon>Bacillati</taxon>
        <taxon>Cyanobacteriota</taxon>
        <taxon>Cyanophyceae</taxon>
        <taxon>Oscillatoriophycideae</taxon>
        <taxon>Oscillatoriales</taxon>
        <taxon>Laspinemataceae</taxon>
        <taxon>Laspinema</taxon>
        <taxon>Laspinema olomoucense</taxon>
    </lineage>
</organism>
<keyword evidence="2 13" id="KW-0723">Serine/threonine-protein kinase</keyword>
<reference evidence="13 14" key="1">
    <citation type="journal article" date="2022" name="Front. Microbiol.">
        <title>High genomic differentiation and limited gene flow indicate recent cryptic speciation within the genus Laspinema (cyanobacteria).</title>
        <authorList>
            <person name="Stanojkovic A."/>
            <person name="Skoupy S."/>
            <person name="Skaloud P."/>
            <person name="Dvorak P."/>
        </authorList>
    </citation>
    <scope>NUCLEOTIDE SEQUENCE [LARGE SCALE GENOMIC DNA]</scope>
    <source>
        <strain evidence="13 14">D3b</strain>
    </source>
</reference>
<dbReference type="PROSITE" id="PS50011">
    <property type="entry name" value="PROTEIN_KINASE_DOM"/>
    <property type="match status" value="1"/>
</dbReference>
<dbReference type="EMBL" id="JAMXFA010000003">
    <property type="protein sequence ID" value="MCT7976734.1"/>
    <property type="molecule type" value="Genomic_DNA"/>
</dbReference>
<dbReference type="GO" id="GO:0004674">
    <property type="term" value="F:protein serine/threonine kinase activity"/>
    <property type="evidence" value="ECO:0007669"/>
    <property type="project" value="UniProtKB-KW"/>
</dbReference>
<dbReference type="InterPro" id="IPR000719">
    <property type="entry name" value="Prot_kinase_dom"/>
</dbReference>
<proteinExistence type="predicted"/>
<evidence type="ECO:0000256" key="10">
    <source>
        <dbReference type="SAM" id="Phobius"/>
    </source>
</evidence>
<feature type="transmembrane region" description="Helical" evidence="10">
    <location>
        <begin position="450"/>
        <end position="474"/>
    </location>
</feature>
<feature type="transmembrane region" description="Helical" evidence="10">
    <location>
        <begin position="494"/>
        <end position="519"/>
    </location>
</feature>
<evidence type="ECO:0000256" key="3">
    <source>
        <dbReference type="ARBA" id="ARBA00022679"/>
    </source>
</evidence>
<evidence type="ECO:0000259" key="11">
    <source>
        <dbReference type="PROSITE" id="PS50011"/>
    </source>
</evidence>
<protein>
    <recommendedName>
        <fullName evidence="1">non-specific serine/threonine protein kinase</fullName>
        <ecNumber evidence="1">2.7.11.1</ecNumber>
    </recommendedName>
</protein>
<feature type="transmembrane region" description="Helical" evidence="10">
    <location>
        <begin position="426"/>
        <end position="443"/>
    </location>
</feature>
<dbReference type="InterPro" id="IPR017441">
    <property type="entry name" value="Protein_kinase_ATP_BS"/>
</dbReference>
<keyword evidence="6 9" id="KW-0067">ATP-binding</keyword>
<dbReference type="InterPro" id="IPR011009">
    <property type="entry name" value="Kinase-like_dom_sf"/>
</dbReference>
<sequence>MSLCINPSCRKAQTGVHQAQSLYCSGCGSPLLILDIYRVLEKLGTGGFGTTYLISDAGSKYVLKVLHNTAPKAIELFKQEAEVLKKLAHPGIPKVKHPSPFTYLLQGSSSPLHCLIMDYIEGQNLYDYLKKRNFQPISEPATLLWLRQLVVILNVVHRANYFHRDIKPENIMLGTDGKLVLIDFGTAREETLTYLCKQQGKPGTSINSVGYTPYEQQQGRAEPRSDFFALGRTFVFLLTGKTPREFEDSITQGLQWQQTASGYAKPLRDFLDELMQHDVNKRPANTTVILSAIQGLEKQLQPQYYTRSNFSILSQLPPKILMGKFQKTAPTFILNTFNFVGDILGVMRTTFVSGFFGVIPGSGRGSVLSFIFGGIAYVFERVLSGFQALGEALWSLSSSFPWKGFTLNLISFAFMGYCISPWNRELIIFGILMIFFVISTLIFKAVKNKIFVFIWAGLFIFLQKITFMGVYPVIFDTQKQINIYLNLNLHSDFIATVLTFWFFPIVFSIIFFCLLFVCIFKNTQKYDSKNIVLQSITLSIGLGIGWMIYQQVPFSESLPPLLEILKDLLKN</sequence>
<dbReference type="SMART" id="SM00220">
    <property type="entry name" value="S_TKc"/>
    <property type="match status" value="1"/>
</dbReference>
<feature type="domain" description="Ig-like" evidence="12">
    <location>
        <begin position="93"/>
        <end position="207"/>
    </location>
</feature>
<feature type="binding site" evidence="9">
    <location>
        <position position="64"/>
    </location>
    <ligand>
        <name>ATP</name>
        <dbReference type="ChEBI" id="CHEBI:30616"/>
    </ligand>
</feature>
<evidence type="ECO:0000256" key="1">
    <source>
        <dbReference type="ARBA" id="ARBA00012513"/>
    </source>
</evidence>
<dbReference type="InterPro" id="IPR007110">
    <property type="entry name" value="Ig-like_dom"/>
</dbReference>
<keyword evidence="10" id="KW-0812">Transmembrane</keyword>
<comment type="catalytic activity">
    <reaction evidence="8">
        <text>L-seryl-[protein] + ATP = O-phospho-L-seryl-[protein] + ADP + H(+)</text>
        <dbReference type="Rhea" id="RHEA:17989"/>
        <dbReference type="Rhea" id="RHEA-COMP:9863"/>
        <dbReference type="Rhea" id="RHEA-COMP:11604"/>
        <dbReference type="ChEBI" id="CHEBI:15378"/>
        <dbReference type="ChEBI" id="CHEBI:29999"/>
        <dbReference type="ChEBI" id="CHEBI:30616"/>
        <dbReference type="ChEBI" id="CHEBI:83421"/>
        <dbReference type="ChEBI" id="CHEBI:456216"/>
        <dbReference type="EC" id="2.7.11.1"/>
    </reaction>
</comment>
<feature type="transmembrane region" description="Helical" evidence="10">
    <location>
        <begin position="355"/>
        <end position="379"/>
    </location>
</feature>
<feature type="transmembrane region" description="Helical" evidence="10">
    <location>
        <begin position="400"/>
        <end position="420"/>
    </location>
</feature>
<accession>A0ABT2N224</accession>
<evidence type="ECO:0000313" key="14">
    <source>
        <dbReference type="Proteomes" id="UP001525961"/>
    </source>
</evidence>
<comment type="catalytic activity">
    <reaction evidence="7">
        <text>L-threonyl-[protein] + ATP = O-phospho-L-threonyl-[protein] + ADP + H(+)</text>
        <dbReference type="Rhea" id="RHEA:46608"/>
        <dbReference type="Rhea" id="RHEA-COMP:11060"/>
        <dbReference type="Rhea" id="RHEA-COMP:11605"/>
        <dbReference type="ChEBI" id="CHEBI:15378"/>
        <dbReference type="ChEBI" id="CHEBI:30013"/>
        <dbReference type="ChEBI" id="CHEBI:30616"/>
        <dbReference type="ChEBI" id="CHEBI:61977"/>
        <dbReference type="ChEBI" id="CHEBI:456216"/>
        <dbReference type="EC" id="2.7.11.1"/>
    </reaction>
</comment>